<evidence type="ECO:0000313" key="2">
    <source>
        <dbReference type="EMBL" id="KLU85674.1"/>
    </source>
</evidence>
<reference evidence="3" key="5">
    <citation type="submission" date="2015-06" db="UniProtKB">
        <authorList>
            <consortium name="EnsemblFungi"/>
        </authorList>
    </citation>
    <scope>IDENTIFICATION</scope>
    <source>
        <strain evidence="3">ATCC 64411</strain>
    </source>
</reference>
<evidence type="ECO:0000313" key="4">
    <source>
        <dbReference type="Proteomes" id="UP000011715"/>
    </source>
</evidence>
<reference evidence="2" key="3">
    <citation type="submission" date="2011-03" db="EMBL/GenBank/DDBJ databases">
        <title>Annotation of Magnaporthe poae ATCC 64411.</title>
        <authorList>
            <person name="Ma L.-J."/>
            <person name="Dead R."/>
            <person name="Young S.K."/>
            <person name="Zeng Q."/>
            <person name="Gargeya S."/>
            <person name="Fitzgerald M."/>
            <person name="Haas B."/>
            <person name="Abouelleil A."/>
            <person name="Alvarado L."/>
            <person name="Arachchi H.M."/>
            <person name="Berlin A."/>
            <person name="Brown A."/>
            <person name="Chapman S.B."/>
            <person name="Chen Z."/>
            <person name="Dunbar C."/>
            <person name="Freedman E."/>
            <person name="Gearin G."/>
            <person name="Gellesch M."/>
            <person name="Goldberg J."/>
            <person name="Griggs A."/>
            <person name="Gujja S."/>
            <person name="Heiman D."/>
            <person name="Howarth C."/>
            <person name="Larson L."/>
            <person name="Lui A."/>
            <person name="MacDonald P.J.P."/>
            <person name="Mehta T."/>
            <person name="Montmayeur A."/>
            <person name="Murphy C."/>
            <person name="Neiman D."/>
            <person name="Pearson M."/>
            <person name="Priest M."/>
            <person name="Roberts A."/>
            <person name="Saif S."/>
            <person name="Shea T."/>
            <person name="Shenoy N."/>
            <person name="Sisk P."/>
            <person name="Stolte C."/>
            <person name="Sykes S."/>
            <person name="Yandava C."/>
            <person name="Wortman J."/>
            <person name="Nusbaum C."/>
            <person name="Birren B."/>
        </authorList>
    </citation>
    <scope>NUCLEOTIDE SEQUENCE</scope>
    <source>
        <strain evidence="2">ATCC 64411</strain>
    </source>
</reference>
<dbReference type="VEuPathDB" id="FungiDB:MAPG_04696"/>
<evidence type="ECO:0000313" key="3">
    <source>
        <dbReference type="EnsemblFungi" id="MAPG_04696T0"/>
    </source>
</evidence>
<organism evidence="3 4">
    <name type="scientific">Magnaporthiopsis poae (strain ATCC 64411 / 73-15)</name>
    <name type="common">Kentucky bluegrass fungus</name>
    <name type="synonym">Magnaporthe poae</name>
    <dbReference type="NCBI Taxonomy" id="644358"/>
    <lineage>
        <taxon>Eukaryota</taxon>
        <taxon>Fungi</taxon>
        <taxon>Dikarya</taxon>
        <taxon>Ascomycota</taxon>
        <taxon>Pezizomycotina</taxon>
        <taxon>Sordariomycetes</taxon>
        <taxon>Sordariomycetidae</taxon>
        <taxon>Magnaporthales</taxon>
        <taxon>Magnaporthaceae</taxon>
        <taxon>Magnaporthiopsis</taxon>
    </lineage>
</organism>
<dbReference type="OrthoDB" id="3508922at2759"/>
<accession>A0A0C4DXE9</accession>
<reference evidence="3" key="4">
    <citation type="journal article" date="2015" name="G3 (Bethesda)">
        <title>Genome sequences of three phytopathogenic species of the Magnaporthaceae family of fungi.</title>
        <authorList>
            <person name="Okagaki L.H."/>
            <person name="Nunes C.C."/>
            <person name="Sailsbery J."/>
            <person name="Clay B."/>
            <person name="Brown D."/>
            <person name="John T."/>
            <person name="Oh Y."/>
            <person name="Young N."/>
            <person name="Fitzgerald M."/>
            <person name="Haas B.J."/>
            <person name="Zeng Q."/>
            <person name="Young S."/>
            <person name="Adiconis X."/>
            <person name="Fan L."/>
            <person name="Levin J.Z."/>
            <person name="Mitchell T.K."/>
            <person name="Okubara P.A."/>
            <person name="Farman M.L."/>
            <person name="Kohn L.M."/>
            <person name="Birren B."/>
            <person name="Ma L.-J."/>
            <person name="Dean R.A."/>
        </authorList>
    </citation>
    <scope>NUCLEOTIDE SEQUENCE</scope>
    <source>
        <strain evidence="3">ATCC 64411 / 73-15</strain>
    </source>
</reference>
<gene>
    <name evidence="2" type="ORF">MAPG_04696</name>
</gene>
<dbReference type="Proteomes" id="UP000011715">
    <property type="component" value="Unassembled WGS sequence"/>
</dbReference>
<name>A0A0C4DXE9_MAGP6</name>
<proteinExistence type="predicted"/>
<reference evidence="4" key="1">
    <citation type="submission" date="2010-05" db="EMBL/GenBank/DDBJ databases">
        <title>The genome sequence of Magnaporthe poae strain ATCC 64411.</title>
        <authorList>
            <person name="Ma L.-J."/>
            <person name="Dead R."/>
            <person name="Young S."/>
            <person name="Zeng Q."/>
            <person name="Koehrsen M."/>
            <person name="Alvarado L."/>
            <person name="Berlin A."/>
            <person name="Chapman S.B."/>
            <person name="Chen Z."/>
            <person name="Freedman E."/>
            <person name="Gellesch M."/>
            <person name="Goldberg J."/>
            <person name="Griggs A."/>
            <person name="Gujja S."/>
            <person name="Heilman E.R."/>
            <person name="Heiman D."/>
            <person name="Hepburn T."/>
            <person name="Howarth C."/>
            <person name="Jen D."/>
            <person name="Larson L."/>
            <person name="Mehta T."/>
            <person name="Neiman D."/>
            <person name="Pearson M."/>
            <person name="Roberts A."/>
            <person name="Saif S."/>
            <person name="Shea T."/>
            <person name="Shenoy N."/>
            <person name="Sisk P."/>
            <person name="Stolte C."/>
            <person name="Sykes S."/>
            <person name="Walk T."/>
            <person name="White J."/>
            <person name="Yandava C."/>
            <person name="Haas B."/>
            <person name="Nusbaum C."/>
            <person name="Birren B."/>
        </authorList>
    </citation>
    <scope>NUCLEOTIDE SEQUENCE [LARGE SCALE GENOMIC DNA]</scope>
    <source>
        <strain evidence="4">ATCC 64411 / 73-15</strain>
    </source>
</reference>
<feature type="chain" id="PRO_5009385469" evidence="1">
    <location>
        <begin position="19"/>
        <end position="161"/>
    </location>
</feature>
<protein>
    <submittedName>
        <fullName evidence="2 3">Uncharacterized protein</fullName>
    </submittedName>
</protein>
<dbReference type="AlphaFoldDB" id="A0A0C4DXE9"/>
<keyword evidence="1" id="KW-0732">Signal</keyword>
<reference evidence="2" key="2">
    <citation type="submission" date="2010-05" db="EMBL/GenBank/DDBJ databases">
        <title>The Genome Sequence of Magnaporthe poae strain ATCC 64411.</title>
        <authorList>
            <consortium name="The Broad Institute Genome Sequencing Platform"/>
            <consortium name="Broad Institute Genome Sequencing Center for Infectious Disease"/>
            <person name="Ma L.-J."/>
            <person name="Dead R."/>
            <person name="Young S."/>
            <person name="Zeng Q."/>
            <person name="Koehrsen M."/>
            <person name="Alvarado L."/>
            <person name="Berlin A."/>
            <person name="Chapman S.B."/>
            <person name="Chen Z."/>
            <person name="Freedman E."/>
            <person name="Gellesch M."/>
            <person name="Goldberg J."/>
            <person name="Griggs A."/>
            <person name="Gujja S."/>
            <person name="Heilman E.R."/>
            <person name="Heiman D."/>
            <person name="Hepburn T."/>
            <person name="Howarth C."/>
            <person name="Jen D."/>
            <person name="Larson L."/>
            <person name="Mehta T."/>
            <person name="Neiman D."/>
            <person name="Pearson M."/>
            <person name="Roberts A."/>
            <person name="Saif S."/>
            <person name="Shea T."/>
            <person name="Shenoy N."/>
            <person name="Sisk P."/>
            <person name="Stolte C."/>
            <person name="Sykes S."/>
            <person name="Walk T."/>
            <person name="White J."/>
            <person name="Yandava C."/>
            <person name="Haas B."/>
            <person name="Nusbaum C."/>
            <person name="Birren B."/>
        </authorList>
    </citation>
    <scope>NUCLEOTIDE SEQUENCE</scope>
    <source>
        <strain evidence="2">ATCC 64411</strain>
    </source>
</reference>
<keyword evidence="4" id="KW-1185">Reference proteome</keyword>
<sequence length="161" mass="16967">MQFSTAFIAATAAVLASASPIATAPATSDKTWLVTGWDAGCGHGGCFGQFTVSAPASTANPEAPALNATCQMQNEGGRYLPCTWNGADAAAGKRVVARLLPAIRVPGETTVARFEVSFQYPLANNPNGYYNWTAQGNSTYNRFIEPLKTFNIPVTKIFGIA</sequence>
<evidence type="ECO:0000256" key="1">
    <source>
        <dbReference type="SAM" id="SignalP"/>
    </source>
</evidence>
<dbReference type="eggNOG" id="ENOG502SW1Z">
    <property type="taxonomic scope" value="Eukaryota"/>
</dbReference>
<dbReference type="EnsemblFungi" id="MAPG_04696T0">
    <property type="protein sequence ID" value="MAPG_04696T0"/>
    <property type="gene ID" value="MAPG_04696"/>
</dbReference>
<dbReference type="EMBL" id="GL876968">
    <property type="protein sequence ID" value="KLU85674.1"/>
    <property type="molecule type" value="Genomic_DNA"/>
</dbReference>
<dbReference type="EMBL" id="ADBL01001097">
    <property type="status" value="NOT_ANNOTATED_CDS"/>
    <property type="molecule type" value="Genomic_DNA"/>
</dbReference>
<feature type="signal peptide" evidence="1">
    <location>
        <begin position="1"/>
        <end position="18"/>
    </location>
</feature>